<gene>
    <name evidence="2" type="ORF">Pcinc_025127</name>
</gene>
<proteinExistence type="predicted"/>
<evidence type="ECO:0000313" key="3">
    <source>
        <dbReference type="Proteomes" id="UP001286313"/>
    </source>
</evidence>
<protein>
    <submittedName>
        <fullName evidence="2">Uncharacterized protein</fullName>
    </submittedName>
</protein>
<keyword evidence="3" id="KW-1185">Reference proteome</keyword>
<accession>A0AAE1KC08</accession>
<dbReference type="AlphaFoldDB" id="A0AAE1KC08"/>
<feature type="region of interest" description="Disordered" evidence="1">
    <location>
        <begin position="1"/>
        <end position="20"/>
    </location>
</feature>
<comment type="caution">
    <text evidence="2">The sequence shown here is derived from an EMBL/GenBank/DDBJ whole genome shotgun (WGS) entry which is preliminary data.</text>
</comment>
<evidence type="ECO:0000313" key="2">
    <source>
        <dbReference type="EMBL" id="KAK3869574.1"/>
    </source>
</evidence>
<organism evidence="2 3">
    <name type="scientific">Petrolisthes cinctipes</name>
    <name type="common">Flat porcelain crab</name>
    <dbReference type="NCBI Taxonomy" id="88211"/>
    <lineage>
        <taxon>Eukaryota</taxon>
        <taxon>Metazoa</taxon>
        <taxon>Ecdysozoa</taxon>
        <taxon>Arthropoda</taxon>
        <taxon>Crustacea</taxon>
        <taxon>Multicrustacea</taxon>
        <taxon>Malacostraca</taxon>
        <taxon>Eumalacostraca</taxon>
        <taxon>Eucarida</taxon>
        <taxon>Decapoda</taxon>
        <taxon>Pleocyemata</taxon>
        <taxon>Anomura</taxon>
        <taxon>Galatheoidea</taxon>
        <taxon>Porcellanidae</taxon>
        <taxon>Petrolisthes</taxon>
    </lineage>
</organism>
<name>A0AAE1KC08_PETCI</name>
<feature type="region of interest" description="Disordered" evidence="1">
    <location>
        <begin position="68"/>
        <end position="111"/>
    </location>
</feature>
<feature type="compositionally biased region" description="Polar residues" evidence="1">
    <location>
        <begin position="94"/>
        <end position="111"/>
    </location>
</feature>
<dbReference type="Proteomes" id="UP001286313">
    <property type="component" value="Unassembled WGS sequence"/>
</dbReference>
<sequence length="188" mass="20940">MKKVNELRETITRDQGKKEPVIYTPTEEAVLTLLEDVEAWEGEGLHINQEEAGPSNYEQDNYGLPTLTTSTTKPSRNNTIPSMTLAPPRPAPSPTLSMTSQPVVASSGKGNNKANRTDTLIDIVEDLAMKIPLPLDEDQRPFMAFGEVVSYKLRKMDELQATFAEKLINDALFLGSFNKLTENHHINQ</sequence>
<reference evidence="2" key="1">
    <citation type="submission" date="2023-10" db="EMBL/GenBank/DDBJ databases">
        <title>Genome assemblies of two species of porcelain crab, Petrolisthes cinctipes and Petrolisthes manimaculis (Anomura: Porcellanidae).</title>
        <authorList>
            <person name="Angst P."/>
        </authorList>
    </citation>
    <scope>NUCLEOTIDE SEQUENCE</scope>
    <source>
        <strain evidence="2">PB745_01</strain>
        <tissue evidence="2">Gill</tissue>
    </source>
</reference>
<dbReference type="EMBL" id="JAWQEG010002818">
    <property type="protein sequence ID" value="KAK3869574.1"/>
    <property type="molecule type" value="Genomic_DNA"/>
</dbReference>
<evidence type="ECO:0000256" key="1">
    <source>
        <dbReference type="SAM" id="MobiDB-lite"/>
    </source>
</evidence>